<dbReference type="Proteomes" id="UP000229526">
    <property type="component" value="Unassembled WGS sequence"/>
</dbReference>
<protein>
    <recommendedName>
        <fullName evidence="4">Cell division protein FtsL</fullName>
    </recommendedName>
</protein>
<evidence type="ECO:0000313" key="2">
    <source>
        <dbReference type="EMBL" id="PIR86776.1"/>
    </source>
</evidence>
<dbReference type="EMBL" id="PFBD01000027">
    <property type="protein sequence ID" value="PIR86776.1"/>
    <property type="molecule type" value="Genomic_DNA"/>
</dbReference>
<accession>A0A2H0UM69</accession>
<gene>
    <name evidence="2" type="ORF">COU11_03915</name>
</gene>
<keyword evidence="1" id="KW-0472">Membrane</keyword>
<evidence type="ECO:0000313" key="3">
    <source>
        <dbReference type="Proteomes" id="UP000229526"/>
    </source>
</evidence>
<sequence length="128" mass="14978">MKDFQAKRNVKRLIYSWWTIAILVIINSLLIRSNLSLWSKVRYTAKNEARAEKEYNDVLARHMVLTADIQRLNSPEGVDLELRRKYQMVKPGEQTVVIVGEIASSSNSRYELEEKTGIWENLLRWLGL</sequence>
<dbReference type="AlphaFoldDB" id="A0A2H0UM69"/>
<reference evidence="3" key="1">
    <citation type="submission" date="2017-09" db="EMBL/GenBank/DDBJ databases">
        <title>Depth-based differentiation of microbial function through sediment-hosted aquifers and enrichment of novel symbionts in the deep terrestrial subsurface.</title>
        <authorList>
            <person name="Probst A.J."/>
            <person name="Ladd B."/>
            <person name="Jarett J.K."/>
            <person name="Geller-Mcgrath D.E."/>
            <person name="Sieber C.M.K."/>
            <person name="Emerson J.B."/>
            <person name="Anantharaman K."/>
            <person name="Thomas B.C."/>
            <person name="Malmstrom R."/>
            <person name="Stieglmeier M."/>
            <person name="Klingl A."/>
            <person name="Woyke T."/>
            <person name="Ryan C.M."/>
            <person name="Banfield J.F."/>
        </authorList>
    </citation>
    <scope>NUCLEOTIDE SEQUENCE [LARGE SCALE GENOMIC DNA]</scope>
</reference>
<evidence type="ECO:0000256" key="1">
    <source>
        <dbReference type="SAM" id="Phobius"/>
    </source>
</evidence>
<comment type="caution">
    <text evidence="2">The sequence shown here is derived from an EMBL/GenBank/DDBJ whole genome shotgun (WGS) entry which is preliminary data.</text>
</comment>
<keyword evidence="1" id="KW-1133">Transmembrane helix</keyword>
<evidence type="ECO:0008006" key="4">
    <source>
        <dbReference type="Google" id="ProtNLM"/>
    </source>
</evidence>
<proteinExistence type="predicted"/>
<keyword evidence="1" id="KW-0812">Transmembrane</keyword>
<feature type="transmembrane region" description="Helical" evidence="1">
    <location>
        <begin position="12"/>
        <end position="31"/>
    </location>
</feature>
<name>A0A2H0UM69_9BACT</name>
<organism evidence="2 3">
    <name type="scientific">Candidatus Harrisonbacteria bacterium CG10_big_fil_rev_8_21_14_0_10_49_15</name>
    <dbReference type="NCBI Taxonomy" id="1974587"/>
    <lineage>
        <taxon>Bacteria</taxon>
        <taxon>Candidatus Harrisoniibacteriota</taxon>
    </lineage>
</organism>